<dbReference type="Proteomes" id="UP000682403">
    <property type="component" value="Unassembled WGS sequence"/>
</dbReference>
<feature type="transmembrane region" description="Helical" evidence="6">
    <location>
        <begin position="70"/>
        <end position="90"/>
    </location>
</feature>
<dbReference type="Pfam" id="PF03239">
    <property type="entry name" value="FTR1"/>
    <property type="match status" value="1"/>
</dbReference>
<dbReference type="PANTHER" id="PTHR31632:SF2">
    <property type="entry name" value="PLASMA MEMBRANE IRON PERMEASE"/>
    <property type="match status" value="1"/>
</dbReference>
<evidence type="ECO:0000256" key="2">
    <source>
        <dbReference type="ARBA" id="ARBA00008333"/>
    </source>
</evidence>
<feature type="transmembrane region" description="Helical" evidence="6">
    <location>
        <begin position="38"/>
        <end position="58"/>
    </location>
</feature>
<evidence type="ECO:0000313" key="8">
    <source>
        <dbReference type="Proteomes" id="UP000682403"/>
    </source>
</evidence>
<organism evidence="7 8">
    <name type="scientific">Metabacillus flavus</name>
    <dbReference type="NCBI Taxonomy" id="2823519"/>
    <lineage>
        <taxon>Bacteria</taxon>
        <taxon>Bacillati</taxon>
        <taxon>Bacillota</taxon>
        <taxon>Bacilli</taxon>
        <taxon>Bacillales</taxon>
        <taxon>Bacillaceae</taxon>
        <taxon>Metabacillus</taxon>
    </lineage>
</organism>
<dbReference type="RefSeq" id="WP_211560169.1">
    <property type="nucleotide sequence ID" value="NZ_JAGVRK010000001.1"/>
</dbReference>
<evidence type="ECO:0000313" key="7">
    <source>
        <dbReference type="EMBL" id="MBS2970209.1"/>
    </source>
</evidence>
<comment type="caution">
    <text evidence="7">The sequence shown here is derived from an EMBL/GenBank/DDBJ whole genome shotgun (WGS) entry which is preliminary data.</text>
</comment>
<evidence type="ECO:0000256" key="3">
    <source>
        <dbReference type="ARBA" id="ARBA00022692"/>
    </source>
</evidence>
<evidence type="ECO:0000256" key="6">
    <source>
        <dbReference type="SAM" id="Phobius"/>
    </source>
</evidence>
<evidence type="ECO:0000256" key="5">
    <source>
        <dbReference type="ARBA" id="ARBA00023136"/>
    </source>
</evidence>
<gene>
    <name evidence="7" type="ORF">J9317_15795</name>
</gene>
<keyword evidence="3 6" id="KW-0812">Transmembrane</keyword>
<keyword evidence="4 6" id="KW-1133">Transmembrane helix</keyword>
<keyword evidence="5 6" id="KW-0472">Membrane</keyword>
<comment type="similarity">
    <text evidence="2">Belongs to the oxidase-dependent Fe transporter (OFeT) (TC 9.A.10.1) family.</text>
</comment>
<keyword evidence="8" id="KW-1185">Reference proteome</keyword>
<feature type="transmembrane region" description="Helical" evidence="6">
    <location>
        <begin position="203"/>
        <end position="221"/>
    </location>
</feature>
<protein>
    <submittedName>
        <fullName evidence="7">FTR1 family protein</fullName>
    </submittedName>
</protein>
<name>A0ABS5LHH7_9BACI</name>
<accession>A0ABS5LHH7</accession>
<evidence type="ECO:0000256" key="4">
    <source>
        <dbReference type="ARBA" id="ARBA00022989"/>
    </source>
</evidence>
<sequence length="237" mass="25812">MWSSLFLALREGLEAALIIGIILIHTTRINRQDLKSSVYLGAGIGLIVSIIGGLIVFSGAQEMEGSSEELFEGIMMLAASGLIAYFILWLHRNSEVSNSVTSKVSSNASKISLFILAFLSVFREGLELMIFNLTQISHHAGLIAAGNILGIVLAVAITIVLFKTAVKLNLSILFKVLGVALIFLGAEMFGESLLKFYEDGGELLEKAGFALFMIPSLYILLKDDIKRMRVTRKQADV</sequence>
<feature type="transmembrane region" description="Helical" evidence="6">
    <location>
        <begin position="140"/>
        <end position="162"/>
    </location>
</feature>
<dbReference type="EMBL" id="JAGVRK010000001">
    <property type="protein sequence ID" value="MBS2970209.1"/>
    <property type="molecule type" value="Genomic_DNA"/>
</dbReference>
<dbReference type="PANTHER" id="PTHR31632">
    <property type="entry name" value="IRON TRANSPORTER FTH1"/>
    <property type="match status" value="1"/>
</dbReference>
<evidence type="ECO:0000256" key="1">
    <source>
        <dbReference type="ARBA" id="ARBA00004141"/>
    </source>
</evidence>
<feature type="transmembrane region" description="Helical" evidence="6">
    <location>
        <begin position="111"/>
        <end position="134"/>
    </location>
</feature>
<proteinExistence type="inferred from homology"/>
<feature type="transmembrane region" description="Helical" evidence="6">
    <location>
        <begin position="174"/>
        <end position="197"/>
    </location>
</feature>
<dbReference type="InterPro" id="IPR004923">
    <property type="entry name" value="FTR1/Fip1/EfeU"/>
</dbReference>
<feature type="transmembrane region" description="Helical" evidence="6">
    <location>
        <begin position="6"/>
        <end position="26"/>
    </location>
</feature>
<comment type="subcellular location">
    <subcellularLocation>
        <location evidence="1">Membrane</location>
        <topology evidence="1">Multi-pass membrane protein</topology>
    </subcellularLocation>
</comment>
<reference evidence="7 8" key="1">
    <citation type="submission" date="2021-04" db="EMBL/GenBank/DDBJ databases">
        <title>Metabacillus sp. strain KIGAM252 whole genome sequence.</title>
        <authorList>
            <person name="Seo M.-J."/>
            <person name="Cho E.-S."/>
            <person name="Hwang C.Y."/>
            <person name="Yoon D.J."/>
        </authorList>
    </citation>
    <scope>NUCLEOTIDE SEQUENCE [LARGE SCALE GENOMIC DNA]</scope>
    <source>
        <strain evidence="7 8">KIGAM252</strain>
    </source>
</reference>